<keyword evidence="4 6" id="KW-0175">Coiled coil</keyword>
<name>A0A7R9HXV0_9NEOP</name>
<evidence type="ECO:0000256" key="4">
    <source>
        <dbReference type="ARBA" id="ARBA00023054"/>
    </source>
</evidence>
<feature type="coiled-coil region" evidence="6">
    <location>
        <begin position="241"/>
        <end position="282"/>
    </location>
</feature>
<dbReference type="GO" id="GO:1902017">
    <property type="term" value="P:regulation of cilium assembly"/>
    <property type="evidence" value="ECO:0007669"/>
    <property type="project" value="TreeGrafter"/>
</dbReference>
<protein>
    <submittedName>
        <fullName evidence="8">Uncharacterized protein</fullName>
    </submittedName>
</protein>
<feature type="coiled-coil region" evidence="6">
    <location>
        <begin position="423"/>
        <end position="457"/>
    </location>
</feature>
<evidence type="ECO:0000313" key="8">
    <source>
        <dbReference type="EMBL" id="CAD7440084.1"/>
    </source>
</evidence>
<feature type="compositionally biased region" description="Polar residues" evidence="7">
    <location>
        <begin position="170"/>
        <end position="184"/>
    </location>
</feature>
<evidence type="ECO:0000256" key="7">
    <source>
        <dbReference type="SAM" id="MobiDB-lite"/>
    </source>
</evidence>
<dbReference type="AlphaFoldDB" id="A0A7R9HXV0"/>
<feature type="compositionally biased region" description="Acidic residues" evidence="7">
    <location>
        <begin position="33"/>
        <end position="53"/>
    </location>
</feature>
<feature type="compositionally biased region" description="Polar residues" evidence="7">
    <location>
        <begin position="7"/>
        <end position="18"/>
    </location>
</feature>
<evidence type="ECO:0000256" key="5">
    <source>
        <dbReference type="ARBA" id="ARBA00023212"/>
    </source>
</evidence>
<comment type="subcellular location">
    <subcellularLocation>
        <location evidence="1">Cytoplasm</location>
        <location evidence="1">Cytoskeleton</location>
        <location evidence="1">Microtubule organizing center</location>
        <location evidence="1">Centrosome</location>
    </subcellularLocation>
</comment>
<dbReference type="PANTHER" id="PTHR23162:SF10">
    <property type="entry name" value="FI13205P"/>
    <property type="match status" value="1"/>
</dbReference>
<feature type="coiled-coil region" evidence="6">
    <location>
        <begin position="732"/>
        <end position="918"/>
    </location>
</feature>
<comment type="similarity">
    <text evidence="2">Belongs to the ODF2 family.</text>
</comment>
<dbReference type="EMBL" id="OD564872">
    <property type="protein sequence ID" value="CAD7440084.1"/>
    <property type="molecule type" value="Genomic_DNA"/>
</dbReference>
<gene>
    <name evidence="8" type="ORF">TBIB3V08_LOCUS2611</name>
</gene>
<sequence>MTIIEEVSNNLEETNSEVNVDDEETTNESSADSAEDDPEDGEPEPDEFAEPEPEVTLTGSNEGIDSTLKAEQLEGEQIITPVIEAEEHAEEKASDSPSSLLPPESKEQVSLDPDAMNATYHQMKDKPDTPQDPATQPDSEKLDLTSRRISDEEISEPTSPEELHALASASIHSQDVVQNTTIQPNIEELDRPDMSLEFQKRESLDKEGRDSEVKSLILTDSAVLEELKRADTKATMISSLINELKQSLQERREKKDVTEEDKAQLEKKHQQLMEKLTEFENMTLHVQGLVGLEPTVLTPKSLSLGEIAEPFPKEVPPPRVPHEVPFPSVIPGVPPFTPPVSKAFSNLEDRLPNVIVTGLIDGMPGIVVCHKPVKRLNATPEEKAQELVGSLAGRLSDSYSLQEKLASENVDLETSRFTLEQALLQKDSAVETLQKKVEGLQKDIKIMMSENSSLSEQLTRIRPQLIDKNAPFDSHADFLGDRPAGDMATRIKQYSHTTAILERQMNELESEVKNMNHELQQVQSEREKLQQQRKLLKCTTPTVCTPATCPTLAKQQLRELREKYARLQQDYDKKVQEVSQLRVEAEKHKDVAEKAREEKEAAEAQNSILEDKLRRAELESKRASGLKDKMLDIEQQLQRTKQSLEQSKYDLEEAQGELQEKSLQCANYRSKYMQAEQTMEEQRRQLEKMEMNTAQATSALNIEIQRIKSQFQEKLQNLAPLPDLLNLAHKRVQEANQQRIMAECKYNEIAQELKDSNEKLQNMSRHDNEQTSRPTWGSDERSVLQVRIESLEKKCAELKTENASLKKLVSVLEQDVDDQKKLVEEKEHDVTQLSNELEALRQETARTIARTKETADRNKHHMLGQLQEYERLLAQSRAGARAAQKDRDEIRQRLQSQINDLNDNFDQAQMRIQTLQSHVNVLKTSYSNIFAGEPPPVLSDSQSALDIDACYCNNYP</sequence>
<evidence type="ECO:0000256" key="2">
    <source>
        <dbReference type="ARBA" id="ARBA00009316"/>
    </source>
</evidence>
<dbReference type="Gene3D" id="1.20.5.400">
    <property type="match status" value="1"/>
</dbReference>
<dbReference type="PANTHER" id="PTHR23162">
    <property type="entry name" value="OUTER DENSE FIBER OF SPERM TAILS 2"/>
    <property type="match status" value="1"/>
</dbReference>
<keyword evidence="5" id="KW-0206">Cytoskeleton</keyword>
<accession>A0A7R9HXV0</accession>
<feature type="compositionally biased region" description="Basic and acidic residues" evidence="7">
    <location>
        <begin position="138"/>
        <end position="151"/>
    </location>
</feature>
<dbReference type="SUPFAM" id="SSF58100">
    <property type="entry name" value="Bacterial hemolysins"/>
    <property type="match status" value="1"/>
</dbReference>
<dbReference type="GO" id="GO:0005813">
    <property type="term" value="C:centrosome"/>
    <property type="evidence" value="ECO:0007669"/>
    <property type="project" value="UniProtKB-SubCell"/>
</dbReference>
<evidence type="ECO:0000256" key="3">
    <source>
        <dbReference type="ARBA" id="ARBA00022490"/>
    </source>
</evidence>
<feature type="compositionally biased region" description="Basic and acidic residues" evidence="7">
    <location>
        <begin position="85"/>
        <end position="94"/>
    </location>
</feature>
<organism evidence="8">
    <name type="scientific">Timema bartmani</name>
    <dbReference type="NCBI Taxonomy" id="61472"/>
    <lineage>
        <taxon>Eukaryota</taxon>
        <taxon>Metazoa</taxon>
        <taxon>Ecdysozoa</taxon>
        <taxon>Arthropoda</taxon>
        <taxon>Hexapoda</taxon>
        <taxon>Insecta</taxon>
        <taxon>Pterygota</taxon>
        <taxon>Neoptera</taxon>
        <taxon>Polyneoptera</taxon>
        <taxon>Phasmatodea</taxon>
        <taxon>Timematodea</taxon>
        <taxon>Timematoidea</taxon>
        <taxon>Timematidae</taxon>
        <taxon>Timema</taxon>
    </lineage>
</organism>
<feature type="coiled-coil region" evidence="6">
    <location>
        <begin position="491"/>
        <end position="699"/>
    </location>
</feature>
<reference evidence="8" key="1">
    <citation type="submission" date="2020-11" db="EMBL/GenBank/DDBJ databases">
        <authorList>
            <person name="Tran Van P."/>
        </authorList>
    </citation>
    <scope>NUCLEOTIDE SEQUENCE</scope>
</reference>
<proteinExistence type="inferred from homology"/>
<evidence type="ECO:0000256" key="1">
    <source>
        <dbReference type="ARBA" id="ARBA00004300"/>
    </source>
</evidence>
<evidence type="ECO:0000256" key="6">
    <source>
        <dbReference type="SAM" id="Coils"/>
    </source>
</evidence>
<feature type="region of interest" description="Disordered" evidence="7">
    <location>
        <begin position="1"/>
        <end position="194"/>
    </location>
</feature>
<dbReference type="InterPro" id="IPR026099">
    <property type="entry name" value="Odf2-rel"/>
</dbReference>
<keyword evidence="3" id="KW-0963">Cytoplasm</keyword>